<dbReference type="Proteomes" id="UP001152622">
    <property type="component" value="Chromosome 12"/>
</dbReference>
<dbReference type="AlphaFoldDB" id="A0A9Q1EVK8"/>
<feature type="region of interest" description="Disordered" evidence="1">
    <location>
        <begin position="28"/>
        <end position="142"/>
    </location>
</feature>
<proteinExistence type="predicted"/>
<feature type="compositionally biased region" description="Basic and acidic residues" evidence="1">
    <location>
        <begin position="117"/>
        <end position="129"/>
    </location>
</feature>
<reference evidence="2" key="1">
    <citation type="journal article" date="2023" name="Science">
        <title>Genome structures resolve the early diversification of teleost fishes.</title>
        <authorList>
            <person name="Parey E."/>
            <person name="Louis A."/>
            <person name="Montfort J."/>
            <person name="Bouchez O."/>
            <person name="Roques C."/>
            <person name="Iampietro C."/>
            <person name="Lluch J."/>
            <person name="Castinel A."/>
            <person name="Donnadieu C."/>
            <person name="Desvignes T."/>
            <person name="Floi Bucao C."/>
            <person name="Jouanno E."/>
            <person name="Wen M."/>
            <person name="Mejri S."/>
            <person name="Dirks R."/>
            <person name="Jansen H."/>
            <person name="Henkel C."/>
            <person name="Chen W.J."/>
            <person name="Zahm M."/>
            <person name="Cabau C."/>
            <person name="Klopp C."/>
            <person name="Thompson A.W."/>
            <person name="Robinson-Rechavi M."/>
            <person name="Braasch I."/>
            <person name="Lecointre G."/>
            <person name="Bobe J."/>
            <person name="Postlethwait J.H."/>
            <person name="Berthelot C."/>
            <person name="Roest Crollius H."/>
            <person name="Guiguen Y."/>
        </authorList>
    </citation>
    <scope>NUCLEOTIDE SEQUENCE</scope>
    <source>
        <strain evidence="2">WJC10195</strain>
    </source>
</reference>
<feature type="compositionally biased region" description="Basic and acidic residues" evidence="1">
    <location>
        <begin position="61"/>
        <end position="73"/>
    </location>
</feature>
<protein>
    <submittedName>
        <fullName evidence="2">Uncharacterized protein</fullName>
    </submittedName>
</protein>
<accession>A0A9Q1EVK8</accession>
<keyword evidence="3" id="KW-1185">Reference proteome</keyword>
<feature type="compositionally biased region" description="Polar residues" evidence="1">
    <location>
        <begin position="32"/>
        <end position="43"/>
    </location>
</feature>
<feature type="compositionally biased region" description="Low complexity" evidence="1">
    <location>
        <begin position="85"/>
        <end position="95"/>
    </location>
</feature>
<evidence type="ECO:0000313" key="3">
    <source>
        <dbReference type="Proteomes" id="UP001152622"/>
    </source>
</evidence>
<gene>
    <name evidence="2" type="ORF">SKAU_G00300570</name>
</gene>
<dbReference type="EMBL" id="JAINUF010000012">
    <property type="protein sequence ID" value="KAJ8345864.1"/>
    <property type="molecule type" value="Genomic_DNA"/>
</dbReference>
<evidence type="ECO:0000256" key="1">
    <source>
        <dbReference type="SAM" id="MobiDB-lite"/>
    </source>
</evidence>
<sequence>MPPGDIVHSCVSQVVVVMMMMMEERPAKTGSLLETVSASSRSGPNRKAADWVRRCAGPGRWGKEPAHGLDNRAHWGKRTRGEGTASSRSSSSSARGLNREAERRRKPQAFRPPAEPRPSRDHGHRERALRVQLPGFPVPCAA</sequence>
<name>A0A9Q1EVK8_SYNKA</name>
<organism evidence="2 3">
    <name type="scientific">Synaphobranchus kaupii</name>
    <name type="common">Kaup's arrowtooth eel</name>
    <dbReference type="NCBI Taxonomy" id="118154"/>
    <lineage>
        <taxon>Eukaryota</taxon>
        <taxon>Metazoa</taxon>
        <taxon>Chordata</taxon>
        <taxon>Craniata</taxon>
        <taxon>Vertebrata</taxon>
        <taxon>Euteleostomi</taxon>
        <taxon>Actinopterygii</taxon>
        <taxon>Neopterygii</taxon>
        <taxon>Teleostei</taxon>
        <taxon>Anguilliformes</taxon>
        <taxon>Synaphobranchidae</taxon>
        <taxon>Synaphobranchus</taxon>
    </lineage>
</organism>
<comment type="caution">
    <text evidence="2">The sequence shown here is derived from an EMBL/GenBank/DDBJ whole genome shotgun (WGS) entry which is preliminary data.</text>
</comment>
<evidence type="ECO:0000313" key="2">
    <source>
        <dbReference type="EMBL" id="KAJ8345864.1"/>
    </source>
</evidence>